<dbReference type="InterPro" id="IPR003591">
    <property type="entry name" value="Leu-rich_rpt_typical-subtyp"/>
</dbReference>
<name>A0A9P0I1N8_SPOLI</name>
<evidence type="ECO:0000256" key="1">
    <source>
        <dbReference type="ARBA" id="ARBA00022614"/>
    </source>
</evidence>
<proteinExistence type="predicted"/>
<gene>
    <name evidence="5" type="ORF">SPLIT_LOCUS3517</name>
</gene>
<dbReference type="InterPro" id="IPR032675">
    <property type="entry name" value="LRR_dom_sf"/>
</dbReference>
<dbReference type="GO" id="GO:0005615">
    <property type="term" value="C:extracellular space"/>
    <property type="evidence" value="ECO:0007669"/>
    <property type="project" value="TreeGrafter"/>
</dbReference>
<protein>
    <submittedName>
        <fullName evidence="5">Uncharacterized protein</fullName>
    </submittedName>
</protein>
<dbReference type="GO" id="GO:0031012">
    <property type="term" value="C:extracellular matrix"/>
    <property type="evidence" value="ECO:0007669"/>
    <property type="project" value="TreeGrafter"/>
</dbReference>
<keyword evidence="3" id="KW-0677">Repeat</keyword>
<reference evidence="5" key="1">
    <citation type="submission" date="2022-02" db="EMBL/GenBank/DDBJ databases">
        <authorList>
            <person name="King R."/>
        </authorList>
    </citation>
    <scope>NUCLEOTIDE SEQUENCE</scope>
</reference>
<sequence length="487" mass="56199">MLQHEWAGSTGVIPQPHRRPTREITHLRLMNWPGECFNVARLQYHYPELVFLEFINSTSLKSFKGHFSAVNKIEKLIIHGLMSLWELPPEIVMDMPVLRDLDLRGNMLRHIKSSLLTGPRSLEYVYLAGNSWDCSDGGLDWLAMEAENGTIRRKIKDYDELVCHQQLYRGKPLNKVMDIIRTMRQTCPEPCSCTMTHVVFDTAGAVIPLITVDCANRQLENPPSALPPGTTTLRLEGNKLGYGIWMCEVYVSKQGIKRREILFRILWYISIMKRGAPTSARDELLKKAVKRNLSQMMMVNSQRDLPQQEEDQEEPPTEGEEEQDKDTTPTLDWEQVRKNMYQDCVLAQMGISNLKTKADAESDGVTLSSIRAIVHNPQYKTLADLYLDNNSISAVKELEGTEWFSNFRVLSLRGNLLKQIPVYAFDKAFQYNNNIMHVFLGDNPWRCDCHYIPRFQSLLLKYKRVIRDLPDIRSVRYHWGTSAETTM</sequence>
<feature type="compositionally biased region" description="Acidic residues" evidence="4">
    <location>
        <begin position="307"/>
        <end position="324"/>
    </location>
</feature>
<evidence type="ECO:0000313" key="6">
    <source>
        <dbReference type="Proteomes" id="UP001153321"/>
    </source>
</evidence>
<dbReference type="InterPro" id="IPR050328">
    <property type="entry name" value="Dev_Immune_Receptor"/>
</dbReference>
<organism evidence="5 6">
    <name type="scientific">Spodoptera littoralis</name>
    <name type="common">Egyptian cotton leafworm</name>
    <dbReference type="NCBI Taxonomy" id="7109"/>
    <lineage>
        <taxon>Eukaryota</taxon>
        <taxon>Metazoa</taxon>
        <taxon>Ecdysozoa</taxon>
        <taxon>Arthropoda</taxon>
        <taxon>Hexapoda</taxon>
        <taxon>Insecta</taxon>
        <taxon>Pterygota</taxon>
        <taxon>Neoptera</taxon>
        <taxon>Endopterygota</taxon>
        <taxon>Lepidoptera</taxon>
        <taxon>Glossata</taxon>
        <taxon>Ditrysia</taxon>
        <taxon>Noctuoidea</taxon>
        <taxon>Noctuidae</taxon>
        <taxon>Amphipyrinae</taxon>
        <taxon>Spodoptera</taxon>
    </lineage>
</organism>
<dbReference type="PANTHER" id="PTHR24373:SF370">
    <property type="entry name" value="FISH-LIPS, ISOFORM E"/>
    <property type="match status" value="1"/>
</dbReference>
<evidence type="ECO:0000256" key="2">
    <source>
        <dbReference type="ARBA" id="ARBA00022729"/>
    </source>
</evidence>
<keyword evidence="1" id="KW-0433">Leucine-rich repeat</keyword>
<feature type="region of interest" description="Disordered" evidence="4">
    <location>
        <begin position="299"/>
        <end position="332"/>
    </location>
</feature>
<dbReference type="Proteomes" id="UP001153321">
    <property type="component" value="Chromosome 17"/>
</dbReference>
<accession>A0A9P0I1N8</accession>
<dbReference type="SMART" id="SM00369">
    <property type="entry name" value="LRR_TYP"/>
    <property type="match status" value="2"/>
</dbReference>
<keyword evidence="2" id="KW-0732">Signal</keyword>
<evidence type="ECO:0000313" key="5">
    <source>
        <dbReference type="EMBL" id="CAH1638159.1"/>
    </source>
</evidence>
<dbReference type="Gene3D" id="3.80.10.10">
    <property type="entry name" value="Ribonuclease Inhibitor"/>
    <property type="match status" value="3"/>
</dbReference>
<dbReference type="AlphaFoldDB" id="A0A9P0I1N8"/>
<dbReference type="EMBL" id="LR824548">
    <property type="protein sequence ID" value="CAH1638159.1"/>
    <property type="molecule type" value="Genomic_DNA"/>
</dbReference>
<keyword evidence="6" id="KW-1185">Reference proteome</keyword>
<evidence type="ECO:0000256" key="4">
    <source>
        <dbReference type="SAM" id="MobiDB-lite"/>
    </source>
</evidence>
<dbReference type="SUPFAM" id="SSF52058">
    <property type="entry name" value="L domain-like"/>
    <property type="match status" value="1"/>
</dbReference>
<evidence type="ECO:0000256" key="3">
    <source>
        <dbReference type="ARBA" id="ARBA00022737"/>
    </source>
</evidence>
<dbReference type="PANTHER" id="PTHR24373">
    <property type="entry name" value="SLIT RELATED LEUCINE-RICH REPEAT NEURONAL PROTEIN"/>
    <property type="match status" value="1"/>
</dbReference>